<keyword evidence="5" id="KW-1185">Reference proteome</keyword>
<evidence type="ECO:0000256" key="2">
    <source>
        <dbReference type="ARBA" id="ARBA00022676"/>
    </source>
</evidence>
<evidence type="ECO:0000313" key="4">
    <source>
        <dbReference type="EMBL" id="KAK9942042.1"/>
    </source>
</evidence>
<evidence type="ECO:0000313" key="5">
    <source>
        <dbReference type="Proteomes" id="UP001457282"/>
    </source>
</evidence>
<evidence type="ECO:0000256" key="3">
    <source>
        <dbReference type="ARBA" id="ARBA00022679"/>
    </source>
</evidence>
<dbReference type="Pfam" id="PF00201">
    <property type="entry name" value="UDPGT"/>
    <property type="match status" value="1"/>
</dbReference>
<sequence length="176" mass="19842">MGLLLTAFMNWNQLMQITTGRCLEGKAWHIGPVSLCNKAAEDKAERGSIESSTDEKHECLKWLDSKKPRSVVYVCFGSLVSFADCQLKEIAKGLEASGQEFIWVFYNEKLVTEILRIGVPVGSEQWVLFVELSKKKEANVKREAIEKAVSRIMVGDEAEEMRSRAIELGQMAREGR</sequence>
<reference evidence="4 5" key="1">
    <citation type="journal article" date="2023" name="G3 (Bethesda)">
        <title>A chromosome-length genome assembly and annotation of blackberry (Rubus argutus, cv. 'Hillquist').</title>
        <authorList>
            <person name="Bruna T."/>
            <person name="Aryal R."/>
            <person name="Dudchenko O."/>
            <person name="Sargent D.J."/>
            <person name="Mead D."/>
            <person name="Buti M."/>
            <person name="Cavallini A."/>
            <person name="Hytonen T."/>
            <person name="Andres J."/>
            <person name="Pham M."/>
            <person name="Weisz D."/>
            <person name="Mascagni F."/>
            <person name="Usai G."/>
            <person name="Natali L."/>
            <person name="Bassil N."/>
            <person name="Fernandez G.E."/>
            <person name="Lomsadze A."/>
            <person name="Armour M."/>
            <person name="Olukolu B."/>
            <person name="Poorten T."/>
            <person name="Britton C."/>
            <person name="Davik J."/>
            <person name="Ashrafi H."/>
            <person name="Aiden E.L."/>
            <person name="Borodovsky M."/>
            <person name="Worthington M."/>
        </authorList>
    </citation>
    <scope>NUCLEOTIDE SEQUENCE [LARGE SCALE GENOMIC DNA]</scope>
    <source>
        <strain evidence="4">PI 553951</strain>
    </source>
</reference>
<evidence type="ECO:0000256" key="1">
    <source>
        <dbReference type="ARBA" id="ARBA00009995"/>
    </source>
</evidence>
<proteinExistence type="inferred from homology"/>
<comment type="caution">
    <text evidence="4">The sequence shown here is derived from an EMBL/GenBank/DDBJ whole genome shotgun (WGS) entry which is preliminary data.</text>
</comment>
<name>A0AAW1XZ29_RUBAR</name>
<dbReference type="PANTHER" id="PTHR48047">
    <property type="entry name" value="GLYCOSYLTRANSFERASE"/>
    <property type="match status" value="1"/>
</dbReference>
<comment type="similarity">
    <text evidence="1">Belongs to the UDP-glycosyltransferase family.</text>
</comment>
<keyword evidence="2" id="KW-0328">Glycosyltransferase</keyword>
<dbReference type="SUPFAM" id="SSF53756">
    <property type="entry name" value="UDP-Glycosyltransferase/glycogen phosphorylase"/>
    <property type="match status" value="1"/>
</dbReference>
<dbReference type="AlphaFoldDB" id="A0AAW1XZ29"/>
<gene>
    <name evidence="4" type="ORF">M0R45_007731</name>
</gene>
<dbReference type="EMBL" id="JBEDUW010000002">
    <property type="protein sequence ID" value="KAK9942042.1"/>
    <property type="molecule type" value="Genomic_DNA"/>
</dbReference>
<dbReference type="Gene3D" id="3.40.50.2000">
    <property type="entry name" value="Glycogen Phosphorylase B"/>
    <property type="match status" value="3"/>
</dbReference>
<protein>
    <submittedName>
        <fullName evidence="4">Uncharacterized protein</fullName>
    </submittedName>
</protein>
<dbReference type="InterPro" id="IPR002213">
    <property type="entry name" value="UDP_glucos_trans"/>
</dbReference>
<keyword evidence="3" id="KW-0808">Transferase</keyword>
<accession>A0AAW1XZ29</accession>
<dbReference type="GO" id="GO:0035251">
    <property type="term" value="F:UDP-glucosyltransferase activity"/>
    <property type="evidence" value="ECO:0007669"/>
    <property type="project" value="TreeGrafter"/>
</dbReference>
<dbReference type="PANTHER" id="PTHR48047:SF45">
    <property type="entry name" value="SCOPOLETIN GLUCOSYLTRANSFERASE-LIKE"/>
    <property type="match status" value="1"/>
</dbReference>
<organism evidence="4 5">
    <name type="scientific">Rubus argutus</name>
    <name type="common">Southern blackberry</name>
    <dbReference type="NCBI Taxonomy" id="59490"/>
    <lineage>
        <taxon>Eukaryota</taxon>
        <taxon>Viridiplantae</taxon>
        <taxon>Streptophyta</taxon>
        <taxon>Embryophyta</taxon>
        <taxon>Tracheophyta</taxon>
        <taxon>Spermatophyta</taxon>
        <taxon>Magnoliopsida</taxon>
        <taxon>eudicotyledons</taxon>
        <taxon>Gunneridae</taxon>
        <taxon>Pentapetalae</taxon>
        <taxon>rosids</taxon>
        <taxon>fabids</taxon>
        <taxon>Rosales</taxon>
        <taxon>Rosaceae</taxon>
        <taxon>Rosoideae</taxon>
        <taxon>Rosoideae incertae sedis</taxon>
        <taxon>Rubus</taxon>
    </lineage>
</organism>
<dbReference type="Proteomes" id="UP001457282">
    <property type="component" value="Unassembled WGS sequence"/>
</dbReference>